<name>A0A182VFH0_ANOME</name>
<organism evidence="2 3">
    <name type="scientific">Anopheles merus</name>
    <name type="common">Mosquito</name>
    <dbReference type="NCBI Taxonomy" id="30066"/>
    <lineage>
        <taxon>Eukaryota</taxon>
        <taxon>Metazoa</taxon>
        <taxon>Ecdysozoa</taxon>
        <taxon>Arthropoda</taxon>
        <taxon>Hexapoda</taxon>
        <taxon>Insecta</taxon>
        <taxon>Pterygota</taxon>
        <taxon>Neoptera</taxon>
        <taxon>Endopterygota</taxon>
        <taxon>Diptera</taxon>
        <taxon>Nematocera</taxon>
        <taxon>Culicoidea</taxon>
        <taxon>Culicidae</taxon>
        <taxon>Anophelinae</taxon>
        <taxon>Anopheles</taxon>
    </lineage>
</organism>
<protein>
    <submittedName>
        <fullName evidence="2">Uncharacterized protein</fullName>
    </submittedName>
</protein>
<accession>A0A182VFH0</accession>
<proteinExistence type="predicted"/>
<evidence type="ECO:0000313" key="3">
    <source>
        <dbReference type="Proteomes" id="UP000075903"/>
    </source>
</evidence>
<sequence length="115" mass="12161">MALHPAALSVTPIERIVTSGSGSGNGSQHTRQLSRQSITLIAVATSDRTRFIRRTSPGRQAQVGSSTSSSGLHCTPEQSLSHVGSQHGCTNTSSSQAAQTNGYVPQHSRQVDKRH</sequence>
<dbReference type="AlphaFoldDB" id="A0A182VFH0"/>
<reference evidence="2" key="1">
    <citation type="submission" date="2020-05" db="UniProtKB">
        <authorList>
            <consortium name="EnsemblMetazoa"/>
        </authorList>
    </citation>
    <scope>IDENTIFICATION</scope>
    <source>
        <strain evidence="2">MAF</strain>
    </source>
</reference>
<dbReference type="VEuPathDB" id="VectorBase:AMEM014103"/>
<feature type="compositionally biased region" description="Polar residues" evidence="1">
    <location>
        <begin position="57"/>
        <end position="103"/>
    </location>
</feature>
<dbReference type="EnsemblMetazoa" id="AMEM014103-RA">
    <property type="protein sequence ID" value="AMEM014103-PA"/>
    <property type="gene ID" value="AMEM014103"/>
</dbReference>
<keyword evidence="3" id="KW-1185">Reference proteome</keyword>
<evidence type="ECO:0000256" key="1">
    <source>
        <dbReference type="SAM" id="MobiDB-lite"/>
    </source>
</evidence>
<dbReference type="Proteomes" id="UP000075903">
    <property type="component" value="Unassembled WGS sequence"/>
</dbReference>
<feature type="region of interest" description="Disordered" evidence="1">
    <location>
        <begin position="50"/>
        <end position="115"/>
    </location>
</feature>
<evidence type="ECO:0000313" key="2">
    <source>
        <dbReference type="EnsemblMetazoa" id="AMEM014103-PA"/>
    </source>
</evidence>